<evidence type="ECO:0000313" key="4">
    <source>
        <dbReference type="EMBL" id="MCT2591894.1"/>
    </source>
</evidence>
<protein>
    <recommendedName>
        <fullName evidence="1">D-inositol 3-phosphate glycosyltransferase</fullName>
    </recommendedName>
</protein>
<proteinExistence type="predicted"/>
<comment type="caution">
    <text evidence="4">The sequence shown here is derived from an EMBL/GenBank/DDBJ whole genome shotgun (WGS) entry which is preliminary data.</text>
</comment>
<dbReference type="Gene3D" id="3.40.50.2000">
    <property type="entry name" value="Glycogen Phosphorylase B"/>
    <property type="match status" value="2"/>
</dbReference>
<dbReference type="RefSeq" id="WP_260219219.1">
    <property type="nucleotide sequence ID" value="NZ_JAJAGO010000008.1"/>
</dbReference>
<feature type="compositionally biased region" description="Low complexity" evidence="2">
    <location>
        <begin position="629"/>
        <end position="646"/>
    </location>
</feature>
<reference evidence="4 5" key="1">
    <citation type="submission" date="2021-10" db="EMBL/GenBank/DDBJ databases">
        <title>Streptomyces gossypii sp. nov., isolated from soil collected from cotton field.</title>
        <authorList>
            <person name="Ge X."/>
            <person name="Chen X."/>
            <person name="Liu W."/>
        </authorList>
    </citation>
    <scope>NUCLEOTIDE SEQUENCE [LARGE SCALE GENOMIC DNA]</scope>
    <source>
        <strain evidence="4 5">N2-109</strain>
    </source>
</reference>
<feature type="region of interest" description="Disordered" evidence="2">
    <location>
        <begin position="580"/>
        <end position="660"/>
    </location>
</feature>
<dbReference type="Pfam" id="PF13692">
    <property type="entry name" value="Glyco_trans_1_4"/>
    <property type="match status" value="1"/>
</dbReference>
<organism evidence="4 5">
    <name type="scientific">Streptomyces gossypii</name>
    <dbReference type="NCBI Taxonomy" id="2883101"/>
    <lineage>
        <taxon>Bacteria</taxon>
        <taxon>Bacillati</taxon>
        <taxon>Actinomycetota</taxon>
        <taxon>Actinomycetes</taxon>
        <taxon>Kitasatosporales</taxon>
        <taxon>Streptomycetaceae</taxon>
        <taxon>Streptomyces</taxon>
    </lineage>
</organism>
<feature type="compositionally biased region" description="Low complexity" evidence="2">
    <location>
        <begin position="116"/>
        <end position="140"/>
    </location>
</feature>
<feature type="region of interest" description="Disordered" evidence="2">
    <location>
        <begin position="69"/>
        <end position="88"/>
    </location>
</feature>
<dbReference type="InterPro" id="IPR022622">
    <property type="entry name" value="DUF3492"/>
</dbReference>
<dbReference type="Pfam" id="PF11997">
    <property type="entry name" value="DUF3492"/>
    <property type="match status" value="2"/>
</dbReference>
<feature type="compositionally biased region" description="Gly residues" evidence="2">
    <location>
        <begin position="580"/>
        <end position="590"/>
    </location>
</feature>
<feature type="domain" description="DUF3492" evidence="3">
    <location>
        <begin position="191"/>
        <end position="325"/>
    </location>
</feature>
<dbReference type="PANTHER" id="PTHR12526:SF636">
    <property type="entry name" value="BLL3647 PROTEIN"/>
    <property type="match status" value="1"/>
</dbReference>
<accession>A0ABT2JXA8</accession>
<gene>
    <name evidence="4" type="ORF">LHJ74_18650</name>
</gene>
<keyword evidence="5" id="KW-1185">Reference proteome</keyword>
<feature type="domain" description="DUF3492" evidence="3">
    <location>
        <begin position="1"/>
        <end position="86"/>
    </location>
</feature>
<feature type="region of interest" description="Disordered" evidence="2">
    <location>
        <begin position="338"/>
        <end position="358"/>
    </location>
</feature>
<sequence>MRVALLTEGGYPSARGESVVWCDRLLRGLGNHEFEIYALTRSARQEESGWCDLPRNVARVCVAPLWGPASASESADGGGPDRPGFGRRERRRFEGHFRDLAETVCAADQEEGQRGAGSAASGGTHDGTAAAPRPTDAPPAAALTDRFASGLYGLAELARERSGLPAALRSEQAVRILEAACRAPGALRAAHSAQVADLLAVADRMERALRPLSLDWYGERGSGSGLAAADLCHAVGGGTAALAGLLAGRWYGTPLLLTEYGVRLREHYLASAADAVAPAAAGAPVRALLASFQRRLVRETYTRARLITPGNAHARRWQERCGARRDRLRTVYPGMDAAPFTEVGEKPPEPSGGGAGAGAGVRGHTLVWVGRIGPTKDLVTLLHAFTEIRRAVPDARLRIIAASPPPAGGGRSPEDTGDAGYTAHVRALAAQLFPPEPPGVRTLGTRTPGGSPVSFEEVGGPGLPSLADAYAAGGVVVLSSIVEGFPVPLVEAMFCARATVSTEAGAVREVIGGTGLVVPPRDSHALSDACLSLLRDPARRARLGAAARARALELFTAQQNIEAFRGIYLELMSYWQEGGRGGDGADGGGVPLPFARPPESHLPDQWPDQWPGTGDRGTGALAKGGAGAVPGWAGPAGWADDGSAPAMPVAASRQGEEDAG</sequence>
<feature type="region of interest" description="Disordered" evidence="2">
    <location>
        <begin position="108"/>
        <end position="140"/>
    </location>
</feature>
<evidence type="ECO:0000259" key="3">
    <source>
        <dbReference type="Pfam" id="PF11997"/>
    </source>
</evidence>
<evidence type="ECO:0000256" key="2">
    <source>
        <dbReference type="SAM" id="MobiDB-lite"/>
    </source>
</evidence>
<name>A0ABT2JXA8_9ACTN</name>
<evidence type="ECO:0000256" key="1">
    <source>
        <dbReference type="ARBA" id="ARBA00021292"/>
    </source>
</evidence>
<dbReference type="PANTHER" id="PTHR12526">
    <property type="entry name" value="GLYCOSYLTRANSFERASE"/>
    <property type="match status" value="1"/>
</dbReference>
<dbReference type="EMBL" id="JAJAGO010000008">
    <property type="protein sequence ID" value="MCT2591894.1"/>
    <property type="molecule type" value="Genomic_DNA"/>
</dbReference>
<dbReference type="SUPFAM" id="SSF53756">
    <property type="entry name" value="UDP-Glycosyltransferase/glycogen phosphorylase"/>
    <property type="match status" value="1"/>
</dbReference>
<evidence type="ECO:0000313" key="5">
    <source>
        <dbReference type="Proteomes" id="UP001156389"/>
    </source>
</evidence>
<dbReference type="Proteomes" id="UP001156389">
    <property type="component" value="Unassembled WGS sequence"/>
</dbReference>
<feature type="compositionally biased region" description="Gly residues" evidence="2">
    <location>
        <begin position="614"/>
        <end position="628"/>
    </location>
</feature>